<keyword evidence="4" id="KW-1005">Bacterial flagellum biogenesis</keyword>
<comment type="similarity">
    <text evidence="1">Belongs to the FlgM family.</text>
</comment>
<name>A0ABX7E4P1_9BACI</name>
<keyword evidence="8" id="KW-0282">Flagellum</keyword>
<feature type="domain" description="Anti-sigma-28 factor FlgM C-terminal" evidence="7">
    <location>
        <begin position="32"/>
        <end position="81"/>
    </location>
</feature>
<keyword evidence="8" id="KW-0969">Cilium</keyword>
<evidence type="ECO:0000313" key="8">
    <source>
        <dbReference type="EMBL" id="QQZ10265.1"/>
    </source>
</evidence>
<keyword evidence="5" id="KW-0805">Transcription regulation</keyword>
<dbReference type="InterPro" id="IPR007412">
    <property type="entry name" value="FlgM"/>
</dbReference>
<dbReference type="InterPro" id="IPR031316">
    <property type="entry name" value="FlgM_C"/>
</dbReference>
<protein>
    <recommendedName>
        <fullName evidence="2">Negative regulator of flagellin synthesis</fullName>
    </recommendedName>
</protein>
<dbReference type="NCBIfam" id="TIGR03824">
    <property type="entry name" value="FlgM_jcvi"/>
    <property type="match status" value="1"/>
</dbReference>
<organism evidence="8 9">
    <name type="scientific">Heyndrickxia vini</name>
    <dbReference type="NCBI Taxonomy" id="1476025"/>
    <lineage>
        <taxon>Bacteria</taxon>
        <taxon>Bacillati</taxon>
        <taxon>Bacillota</taxon>
        <taxon>Bacilli</taxon>
        <taxon>Bacillales</taxon>
        <taxon>Bacillaceae</taxon>
        <taxon>Heyndrickxia</taxon>
    </lineage>
</organism>
<keyword evidence="9" id="KW-1185">Reference proteome</keyword>
<evidence type="ECO:0000256" key="1">
    <source>
        <dbReference type="ARBA" id="ARBA00005322"/>
    </source>
</evidence>
<keyword evidence="8" id="KW-0966">Cell projection</keyword>
<dbReference type="InterPro" id="IPR035890">
    <property type="entry name" value="Anti-sigma-28_factor_FlgM_sf"/>
</dbReference>
<sequence length="86" mass="9719">MKINNIGNHGINPYKKQMNKMDQVNKSGKPVDKVEISGAAKEMQVSSIEQARRAKVEQLKTQVKNGQYELNPEQIAKGIMNFYRGV</sequence>
<evidence type="ECO:0000256" key="5">
    <source>
        <dbReference type="ARBA" id="ARBA00023015"/>
    </source>
</evidence>
<reference evidence="8 9" key="1">
    <citation type="submission" date="2020-11" db="EMBL/GenBank/DDBJ databases">
        <title>Taxonomic evaluation of the Bacillus sporothermodurans group of bacteria based on whole genome sequences.</title>
        <authorList>
            <person name="Fiedler G."/>
            <person name="Herbstmann A.-D."/>
            <person name="Doll E."/>
            <person name="Wenning M."/>
            <person name="Brinks E."/>
            <person name="Kabisch J."/>
            <person name="Breitenwieser F."/>
            <person name="Lappann M."/>
            <person name="Boehnlein C."/>
            <person name="Franz C."/>
        </authorList>
    </citation>
    <scope>NUCLEOTIDE SEQUENCE [LARGE SCALE GENOMIC DNA]</scope>
    <source>
        <strain evidence="8 9">JCM 19841</strain>
    </source>
</reference>
<evidence type="ECO:0000313" key="9">
    <source>
        <dbReference type="Proteomes" id="UP000595691"/>
    </source>
</evidence>
<proteinExistence type="inferred from homology"/>
<gene>
    <name evidence="8" type="primary">flgM</name>
    <name evidence="8" type="ORF">I5776_04715</name>
</gene>
<accession>A0ABX7E4P1</accession>
<dbReference type="Pfam" id="PF04316">
    <property type="entry name" value="FlgM"/>
    <property type="match status" value="1"/>
</dbReference>
<evidence type="ECO:0000256" key="3">
    <source>
        <dbReference type="ARBA" id="ARBA00022491"/>
    </source>
</evidence>
<keyword evidence="6" id="KW-0804">Transcription</keyword>
<dbReference type="Proteomes" id="UP000595691">
    <property type="component" value="Chromosome"/>
</dbReference>
<dbReference type="EMBL" id="CP065425">
    <property type="protein sequence ID" value="QQZ10265.1"/>
    <property type="molecule type" value="Genomic_DNA"/>
</dbReference>
<evidence type="ECO:0000259" key="7">
    <source>
        <dbReference type="Pfam" id="PF04316"/>
    </source>
</evidence>
<dbReference type="SUPFAM" id="SSF101498">
    <property type="entry name" value="Anti-sigma factor FlgM"/>
    <property type="match status" value="1"/>
</dbReference>
<evidence type="ECO:0000256" key="4">
    <source>
        <dbReference type="ARBA" id="ARBA00022795"/>
    </source>
</evidence>
<evidence type="ECO:0000256" key="2">
    <source>
        <dbReference type="ARBA" id="ARBA00017823"/>
    </source>
</evidence>
<keyword evidence="3" id="KW-0678">Repressor</keyword>
<dbReference type="Gene3D" id="6.10.140.30">
    <property type="entry name" value="Anti-sigma-28 factor FlgM"/>
    <property type="match status" value="1"/>
</dbReference>
<evidence type="ECO:0000256" key="6">
    <source>
        <dbReference type="ARBA" id="ARBA00023163"/>
    </source>
</evidence>
<dbReference type="RefSeq" id="WP_202779211.1">
    <property type="nucleotide sequence ID" value="NZ_CP065425.1"/>
</dbReference>